<evidence type="ECO:0000256" key="2">
    <source>
        <dbReference type="SAM" id="SignalP"/>
    </source>
</evidence>
<dbReference type="CDD" id="cd00063">
    <property type="entry name" value="FN3"/>
    <property type="match status" value="1"/>
</dbReference>
<sequence length="1015" mass="104805">MKKILLTSLVALGTCVTAQVTGTKTIGVDYPTLLAAFADLNAQGVGTGGAIINLPAGYTETAPTGGFVLGNATLNATLSSTNPLIIQKSGSGSNPVITGGVGSVDLTATGNTNLVGDTFFKFVGVDYVTIDGIDLKESSSNTTTTTLNERGFAFLNLSATDGSNFNTVKNSKITFSSLINYSSVGVYFAHYDASGVAVVPTSVNGTNSSNKVYSNNILNAASNGIAFNGYAATSPYTLYDQNNDIGGTSAATANTISNFGSFANDGYGYITSYAVFASNQNGTNASYNNITFGQGIGAVGIYLAGSGSTFTANNNTITATDRNTYYASTSSLSSHYGIFSAGTGAILSAANNTINIGTTGILSGSSVPAVYGIIHNSTGNLTLSGNSVKGLSVGSFFGIYSGSTGTLNVSDNSVSDVTTSATLSSSTPYGIYLASTATNGNVLRNKVYNLTSNGAAGLAYGIYVGGSTASTTTNIVNNLVSGLNTPSSSSTSVGLAGIYLASTGTTSNLNVYYNSVYLNATSSGANFNSAALYHANSATATTAALDLRNNVLVNISTPKGTGFASALRRNATGIANYSTNSNNNDFYSGTGTNQNIYYNGTTAYTTLSAFQTFVASREANSLSVNPLFKSTVGTNADFLKLNESDSNTQLMDNAGQVLAGYTTDYAGITRNASTPDVGAYEFTYVAPTTVPGCVTISTPVNGATNVVPNPTTLNWASVNGATSYKVYAGTTSGGTEIANGASTTAPTYSLFLQPNTSYYVKVVASNNIGDATGCSEITFTTGNFVYCASSGTTDTNTGLAITRVVLSNLDNTSTRATYTDYTGTVTAAGIERQRSYTISITNGSTTGYYTNDVAYAWIDYNHDGVFDDSTERTAITVNAVTSTASINVPANAVIGVTRMRVRYSNSGGANSNTACGTATYGEVEDYAIEIKEFLAVSDTNKVNNVSVYPNPFADVLKISDIKGVKSILINDISGRQVKTFTPSAELNLSNLKQGLYIVNLKMEDGSVKSFKAIKK</sequence>
<feature type="signal peptide" evidence="2">
    <location>
        <begin position="1"/>
        <end position="18"/>
    </location>
</feature>
<evidence type="ECO:0000259" key="4">
    <source>
        <dbReference type="Pfam" id="PF20009"/>
    </source>
</evidence>
<dbReference type="InterPro" id="IPR006626">
    <property type="entry name" value="PbH1"/>
</dbReference>
<dbReference type="NCBIfam" id="TIGR04183">
    <property type="entry name" value="Por_Secre_tail"/>
    <property type="match status" value="1"/>
</dbReference>
<dbReference type="InterPro" id="IPR013783">
    <property type="entry name" value="Ig-like_fold"/>
</dbReference>
<dbReference type="InterPro" id="IPR036116">
    <property type="entry name" value="FN3_sf"/>
</dbReference>
<dbReference type="InterPro" id="IPR003961">
    <property type="entry name" value="FN3_dom"/>
</dbReference>
<dbReference type="Pfam" id="PF18962">
    <property type="entry name" value="Por_Secre_tail"/>
    <property type="match status" value="1"/>
</dbReference>
<evidence type="ECO:0000313" key="5">
    <source>
        <dbReference type="EMBL" id="SMP94214.1"/>
    </source>
</evidence>
<feature type="domain" description="Secretion system C-terminal sorting" evidence="3">
    <location>
        <begin position="947"/>
        <end position="1007"/>
    </location>
</feature>
<feature type="domain" description="GEVED" evidence="4">
    <location>
        <begin position="855"/>
        <end position="928"/>
    </location>
</feature>
<dbReference type="SMART" id="SM00710">
    <property type="entry name" value="PbH1"/>
    <property type="match status" value="7"/>
</dbReference>
<keyword evidence="1 2" id="KW-0732">Signal</keyword>
<dbReference type="InterPro" id="IPR045474">
    <property type="entry name" value="GEVED"/>
</dbReference>
<keyword evidence="6" id="KW-1185">Reference proteome</keyword>
<name>A0ABY1R5L3_9FLAO</name>
<evidence type="ECO:0000256" key="1">
    <source>
        <dbReference type="ARBA" id="ARBA00022729"/>
    </source>
</evidence>
<dbReference type="EMBL" id="FXUO01000005">
    <property type="protein sequence ID" value="SMP94214.1"/>
    <property type="molecule type" value="Genomic_DNA"/>
</dbReference>
<evidence type="ECO:0008006" key="7">
    <source>
        <dbReference type="Google" id="ProtNLM"/>
    </source>
</evidence>
<reference evidence="5 6" key="1">
    <citation type="submission" date="2017-05" db="EMBL/GenBank/DDBJ databases">
        <authorList>
            <person name="Varghese N."/>
            <person name="Submissions S."/>
        </authorList>
    </citation>
    <scope>NUCLEOTIDE SEQUENCE [LARGE SCALE GENOMIC DNA]</scope>
    <source>
        <strain evidence="5 6">DSM 18015</strain>
    </source>
</reference>
<feature type="chain" id="PRO_5045817213" description="Por secretion system C-terminal sorting domain-containing protein" evidence="2">
    <location>
        <begin position="19"/>
        <end position="1015"/>
    </location>
</feature>
<dbReference type="InterPro" id="IPR026444">
    <property type="entry name" value="Secre_tail"/>
</dbReference>
<dbReference type="Proteomes" id="UP001158050">
    <property type="component" value="Unassembled WGS sequence"/>
</dbReference>
<protein>
    <recommendedName>
        <fullName evidence="7">Por secretion system C-terminal sorting domain-containing protein</fullName>
    </recommendedName>
</protein>
<evidence type="ECO:0000259" key="3">
    <source>
        <dbReference type="Pfam" id="PF18962"/>
    </source>
</evidence>
<proteinExistence type="predicted"/>
<dbReference type="Pfam" id="PF20009">
    <property type="entry name" value="GEVED"/>
    <property type="match status" value="1"/>
</dbReference>
<comment type="caution">
    <text evidence="5">The sequence shown here is derived from an EMBL/GenBank/DDBJ whole genome shotgun (WGS) entry which is preliminary data.</text>
</comment>
<organism evidence="5 6">
    <name type="scientific">Epilithonimonas pallida</name>
    <dbReference type="NCBI Taxonomy" id="373671"/>
    <lineage>
        <taxon>Bacteria</taxon>
        <taxon>Pseudomonadati</taxon>
        <taxon>Bacteroidota</taxon>
        <taxon>Flavobacteriia</taxon>
        <taxon>Flavobacteriales</taxon>
        <taxon>Weeksellaceae</taxon>
        <taxon>Chryseobacterium group</taxon>
        <taxon>Epilithonimonas</taxon>
    </lineage>
</organism>
<gene>
    <name evidence="5" type="ORF">SAMN05421679_105289</name>
</gene>
<dbReference type="SUPFAM" id="SSF49265">
    <property type="entry name" value="Fibronectin type III"/>
    <property type="match status" value="1"/>
</dbReference>
<dbReference type="Gene3D" id="2.60.40.10">
    <property type="entry name" value="Immunoglobulins"/>
    <property type="match status" value="1"/>
</dbReference>
<accession>A0ABY1R5L3</accession>
<evidence type="ECO:0000313" key="6">
    <source>
        <dbReference type="Proteomes" id="UP001158050"/>
    </source>
</evidence>